<dbReference type="InterPro" id="IPR005467">
    <property type="entry name" value="His_kinase_dom"/>
</dbReference>
<evidence type="ECO:0000313" key="12">
    <source>
        <dbReference type="Proteomes" id="UP000500826"/>
    </source>
</evidence>
<dbReference type="SMART" id="SM00448">
    <property type="entry name" value="REC"/>
    <property type="match status" value="1"/>
</dbReference>
<name>A0ABX6P006_9BURK</name>
<reference evidence="11 12" key="1">
    <citation type="submission" date="2020-05" db="EMBL/GenBank/DDBJ databases">
        <title>Ramlibacter rhizophilus sp. nov., isolated from rhizosphere soil of national flower Mugunghwa from South Korea.</title>
        <authorList>
            <person name="Zheng-Fei Y."/>
            <person name="Huan T."/>
        </authorList>
    </citation>
    <scope>NUCLEOTIDE SEQUENCE [LARGE SCALE GENOMIC DNA]</scope>
    <source>
        <strain evidence="11 12">H242</strain>
    </source>
</reference>
<dbReference type="SMART" id="SM00387">
    <property type="entry name" value="HATPase_c"/>
    <property type="match status" value="1"/>
</dbReference>
<dbReference type="InterPro" id="IPR036641">
    <property type="entry name" value="HPT_dom_sf"/>
</dbReference>
<dbReference type="PANTHER" id="PTHR43547">
    <property type="entry name" value="TWO-COMPONENT HISTIDINE KINASE"/>
    <property type="match status" value="1"/>
</dbReference>
<protein>
    <recommendedName>
        <fullName evidence="2">histidine kinase</fullName>
        <ecNumber evidence="2">2.7.13.3</ecNumber>
    </recommendedName>
</protein>
<sequence>MYSYSALPGQFIAVAVSTYVVVAIVRAQRRTRTDARILLVGMLAVLVALAIDLFLIDRPRPDDKFAPIGFALFLLSPAVVIGRRLSHALNAEERNRTLEENARLREDVERMSRHDLKTPLNSILGAIRLLRDDVRLTTEQQELVGVLQRAGFRMLEMVNLSLGLFRMETGSYDFRPQAVDLRDVVTRVLVDLHSYAEAGSVTLYLQGSERSPVFVRAEELLCYSIVANLVKNAVEAAGAGHRVTLSLRGGDPVTLTVHNPGEVPPDIAGQFFEKYVTRGKSGGTGLGTYSARLMARAQQGELELQTGLAKGTTLTLTLPALKDDALLAMTAATPEPAAAQWGEDMPARDVLLVDDDEFTRLVTRRFLPSPPFNVETAANGQAAIDAMLRRWPHYLLLDMEMPVKSGVDTVRWVREHEAAHGIARCKVLMLSGNDDEASTQRALRAGADRFLVKPVSRDLLLATLRELDAGLAQSEAATVPGGLGVPGADFQSSPADEIVVVDPEWMEVFPGFVRSQRDTVEAMARALQTGDREDLQFPAHRATGGLGSMGLHWAARQSRIVEQDALHASSPELERRIVALREHLGKVRIESA</sequence>
<dbReference type="Pfam" id="PF02518">
    <property type="entry name" value="HATPase_c"/>
    <property type="match status" value="1"/>
</dbReference>
<dbReference type="InterPro" id="IPR036097">
    <property type="entry name" value="HisK_dim/P_sf"/>
</dbReference>
<evidence type="ECO:0000259" key="8">
    <source>
        <dbReference type="PROSITE" id="PS50109"/>
    </source>
</evidence>
<dbReference type="SUPFAM" id="SSF47384">
    <property type="entry name" value="Homodimeric domain of signal transducing histidine kinase"/>
    <property type="match status" value="1"/>
</dbReference>
<keyword evidence="3 6" id="KW-0597">Phosphoprotein</keyword>
<evidence type="ECO:0000259" key="10">
    <source>
        <dbReference type="PROSITE" id="PS50894"/>
    </source>
</evidence>
<dbReference type="InterPro" id="IPR011006">
    <property type="entry name" value="CheY-like_superfamily"/>
</dbReference>
<evidence type="ECO:0000256" key="2">
    <source>
        <dbReference type="ARBA" id="ARBA00012438"/>
    </source>
</evidence>
<dbReference type="EMBL" id="CP053418">
    <property type="protein sequence ID" value="QJW83395.1"/>
    <property type="molecule type" value="Genomic_DNA"/>
</dbReference>
<comment type="catalytic activity">
    <reaction evidence="1">
        <text>ATP + protein L-histidine = ADP + protein N-phospho-L-histidine.</text>
        <dbReference type="EC" id="2.7.13.3"/>
    </reaction>
</comment>
<evidence type="ECO:0000256" key="3">
    <source>
        <dbReference type="ARBA" id="ARBA00022553"/>
    </source>
</evidence>
<dbReference type="PANTHER" id="PTHR43547:SF2">
    <property type="entry name" value="HYBRID SIGNAL TRANSDUCTION HISTIDINE KINASE C"/>
    <property type="match status" value="1"/>
</dbReference>
<dbReference type="CDD" id="cd00082">
    <property type="entry name" value="HisKA"/>
    <property type="match status" value="1"/>
</dbReference>
<feature type="domain" description="HPt" evidence="10">
    <location>
        <begin position="501"/>
        <end position="592"/>
    </location>
</feature>
<gene>
    <name evidence="11" type="ORF">HK414_01925</name>
</gene>
<dbReference type="PROSITE" id="PS50109">
    <property type="entry name" value="HIS_KIN"/>
    <property type="match status" value="1"/>
</dbReference>
<dbReference type="Pfam" id="PF00072">
    <property type="entry name" value="Response_reg"/>
    <property type="match status" value="1"/>
</dbReference>
<dbReference type="Gene3D" id="3.40.50.2300">
    <property type="match status" value="1"/>
</dbReference>
<feature type="modified residue" description="4-aspartylphosphate" evidence="6">
    <location>
        <position position="398"/>
    </location>
</feature>
<feature type="modified residue" description="Phosphohistidine" evidence="5">
    <location>
        <position position="540"/>
    </location>
</feature>
<proteinExistence type="predicted"/>
<evidence type="ECO:0000256" key="7">
    <source>
        <dbReference type="SAM" id="Phobius"/>
    </source>
</evidence>
<feature type="domain" description="Histidine kinase" evidence="8">
    <location>
        <begin position="111"/>
        <end position="322"/>
    </location>
</feature>
<dbReference type="SUPFAM" id="SSF47226">
    <property type="entry name" value="Histidine-containing phosphotransfer domain, HPT domain"/>
    <property type="match status" value="1"/>
</dbReference>
<keyword evidence="12" id="KW-1185">Reference proteome</keyword>
<dbReference type="InterPro" id="IPR003661">
    <property type="entry name" value="HisK_dim/P_dom"/>
</dbReference>
<keyword evidence="7" id="KW-0472">Membrane</keyword>
<accession>A0ABX6P006</accession>
<evidence type="ECO:0000256" key="5">
    <source>
        <dbReference type="PROSITE-ProRule" id="PRU00110"/>
    </source>
</evidence>
<dbReference type="SUPFAM" id="SSF52172">
    <property type="entry name" value="CheY-like"/>
    <property type="match status" value="1"/>
</dbReference>
<dbReference type="InterPro" id="IPR036890">
    <property type="entry name" value="HATPase_C_sf"/>
</dbReference>
<dbReference type="Pfam" id="PF00512">
    <property type="entry name" value="HisKA"/>
    <property type="match status" value="1"/>
</dbReference>
<dbReference type="SMART" id="SM00388">
    <property type="entry name" value="HisKA"/>
    <property type="match status" value="1"/>
</dbReference>
<evidence type="ECO:0000256" key="4">
    <source>
        <dbReference type="ARBA" id="ARBA00023012"/>
    </source>
</evidence>
<feature type="domain" description="Response regulatory" evidence="9">
    <location>
        <begin position="349"/>
        <end position="468"/>
    </location>
</feature>
<dbReference type="Gene3D" id="1.20.120.160">
    <property type="entry name" value="HPT domain"/>
    <property type="match status" value="1"/>
</dbReference>
<organism evidence="11 12">
    <name type="scientific">Ramlibacter terrae</name>
    <dbReference type="NCBI Taxonomy" id="2732511"/>
    <lineage>
        <taxon>Bacteria</taxon>
        <taxon>Pseudomonadati</taxon>
        <taxon>Pseudomonadota</taxon>
        <taxon>Betaproteobacteria</taxon>
        <taxon>Burkholderiales</taxon>
        <taxon>Comamonadaceae</taxon>
        <taxon>Ramlibacter</taxon>
    </lineage>
</organism>
<feature type="transmembrane region" description="Helical" evidence="7">
    <location>
        <begin position="6"/>
        <end position="25"/>
    </location>
</feature>
<dbReference type="Proteomes" id="UP000500826">
    <property type="component" value="Chromosome"/>
</dbReference>
<keyword evidence="7" id="KW-1133">Transmembrane helix</keyword>
<dbReference type="InterPro" id="IPR003594">
    <property type="entry name" value="HATPase_dom"/>
</dbReference>
<dbReference type="InterPro" id="IPR001789">
    <property type="entry name" value="Sig_transdc_resp-reg_receiver"/>
</dbReference>
<dbReference type="Gene3D" id="1.10.287.130">
    <property type="match status" value="1"/>
</dbReference>
<dbReference type="PROSITE" id="PS50110">
    <property type="entry name" value="RESPONSE_REGULATORY"/>
    <property type="match status" value="1"/>
</dbReference>
<keyword evidence="7" id="KW-0812">Transmembrane</keyword>
<keyword evidence="4" id="KW-0902">Two-component regulatory system</keyword>
<evidence type="ECO:0000313" key="11">
    <source>
        <dbReference type="EMBL" id="QJW83395.1"/>
    </source>
</evidence>
<dbReference type="PROSITE" id="PS50894">
    <property type="entry name" value="HPT"/>
    <property type="match status" value="1"/>
</dbReference>
<dbReference type="InterPro" id="IPR008207">
    <property type="entry name" value="Sig_transdc_His_kin_Hpt_dom"/>
</dbReference>
<evidence type="ECO:0000259" key="9">
    <source>
        <dbReference type="PROSITE" id="PS50110"/>
    </source>
</evidence>
<evidence type="ECO:0000256" key="6">
    <source>
        <dbReference type="PROSITE-ProRule" id="PRU00169"/>
    </source>
</evidence>
<dbReference type="SUPFAM" id="SSF55874">
    <property type="entry name" value="ATPase domain of HSP90 chaperone/DNA topoisomerase II/histidine kinase"/>
    <property type="match status" value="1"/>
</dbReference>
<dbReference type="CDD" id="cd17546">
    <property type="entry name" value="REC_hyHK_CKI1_RcsC-like"/>
    <property type="match status" value="1"/>
</dbReference>
<reference evidence="11 12" key="2">
    <citation type="submission" date="2020-05" db="EMBL/GenBank/DDBJ databases">
        <authorList>
            <person name="Khan S.A."/>
            <person name="Jeon C.O."/>
            <person name="Chun B.H."/>
        </authorList>
    </citation>
    <scope>NUCLEOTIDE SEQUENCE [LARGE SCALE GENOMIC DNA]</scope>
    <source>
        <strain evidence="11 12">H242</strain>
    </source>
</reference>
<dbReference type="EC" id="2.7.13.3" evidence="2"/>
<feature type="transmembrane region" description="Helical" evidence="7">
    <location>
        <begin position="37"/>
        <end position="56"/>
    </location>
</feature>
<dbReference type="Gene3D" id="3.30.565.10">
    <property type="entry name" value="Histidine kinase-like ATPase, C-terminal domain"/>
    <property type="match status" value="1"/>
</dbReference>
<evidence type="ECO:0000256" key="1">
    <source>
        <dbReference type="ARBA" id="ARBA00000085"/>
    </source>
</evidence>